<dbReference type="PROSITE" id="PS51194">
    <property type="entry name" value="HELICASE_CTER"/>
    <property type="match status" value="1"/>
</dbReference>
<dbReference type="GO" id="GO:0004386">
    <property type="term" value="F:helicase activity"/>
    <property type="evidence" value="ECO:0007669"/>
    <property type="project" value="UniProtKB-KW"/>
</dbReference>
<protein>
    <recommendedName>
        <fullName evidence="5">Helicase C-terminal domain-containing protein</fullName>
    </recommendedName>
</protein>
<keyword evidence="4" id="KW-0067">ATP-binding</keyword>
<evidence type="ECO:0000256" key="3">
    <source>
        <dbReference type="ARBA" id="ARBA00022806"/>
    </source>
</evidence>
<evidence type="ECO:0000256" key="1">
    <source>
        <dbReference type="ARBA" id="ARBA00022741"/>
    </source>
</evidence>
<dbReference type="GO" id="GO:0005634">
    <property type="term" value="C:nucleus"/>
    <property type="evidence" value="ECO:0007669"/>
    <property type="project" value="TreeGrafter"/>
</dbReference>
<dbReference type="PANTHER" id="PTHR45626">
    <property type="entry name" value="TRANSCRIPTION TERMINATION FACTOR 2-RELATED"/>
    <property type="match status" value="1"/>
</dbReference>
<evidence type="ECO:0000313" key="6">
    <source>
        <dbReference type="EMBL" id="PNP81278.1"/>
    </source>
</evidence>
<keyword evidence="3" id="KW-0347">Helicase</keyword>
<evidence type="ECO:0000256" key="2">
    <source>
        <dbReference type="ARBA" id="ARBA00022801"/>
    </source>
</evidence>
<dbReference type="GO" id="GO:0008094">
    <property type="term" value="F:ATP-dependent activity, acting on DNA"/>
    <property type="evidence" value="ECO:0007669"/>
    <property type="project" value="TreeGrafter"/>
</dbReference>
<accession>A0A2K0WG76</accession>
<name>A0A2K0WG76_GIBNY</name>
<sequence length="132" mass="14765">MLNLLEIALRGEGFKVARIDGQKSLPERTSVLQSFRDDYSCTVMIATIGSIGEGVDLTAANFVHLVEPHWNPMLEEQALDRVHRMGQTRDVIATRYITNDSIEMLVKDIKERKSDLINSTLGHLAGLVDTQN</sequence>
<organism evidence="6 7">
    <name type="scientific">Gibberella nygamai</name>
    <name type="common">Bean root rot disease fungus</name>
    <name type="synonym">Fusarium nygamai</name>
    <dbReference type="NCBI Taxonomy" id="42673"/>
    <lineage>
        <taxon>Eukaryota</taxon>
        <taxon>Fungi</taxon>
        <taxon>Dikarya</taxon>
        <taxon>Ascomycota</taxon>
        <taxon>Pezizomycotina</taxon>
        <taxon>Sordariomycetes</taxon>
        <taxon>Hypocreomycetidae</taxon>
        <taxon>Hypocreales</taxon>
        <taxon>Nectriaceae</taxon>
        <taxon>Fusarium</taxon>
        <taxon>Fusarium fujikuroi species complex</taxon>
    </lineage>
</organism>
<dbReference type="Proteomes" id="UP000236664">
    <property type="component" value="Unassembled WGS sequence"/>
</dbReference>
<dbReference type="GO" id="GO:0016787">
    <property type="term" value="F:hydrolase activity"/>
    <property type="evidence" value="ECO:0007669"/>
    <property type="project" value="UniProtKB-KW"/>
</dbReference>
<reference evidence="6 7" key="1">
    <citation type="submission" date="2017-06" db="EMBL/GenBank/DDBJ databases">
        <title>Genome of Fusarium nygamai isolate CS10214.</title>
        <authorList>
            <person name="Gardiner D.M."/>
            <person name="Obanor F."/>
            <person name="Kazan K."/>
        </authorList>
    </citation>
    <scope>NUCLEOTIDE SEQUENCE [LARGE SCALE GENOMIC DNA]</scope>
    <source>
        <strain evidence="6 7">CS10214</strain>
    </source>
</reference>
<dbReference type="CDD" id="cd18793">
    <property type="entry name" value="SF2_C_SNF"/>
    <property type="match status" value="1"/>
</dbReference>
<feature type="domain" description="Helicase C-terminal" evidence="5">
    <location>
        <begin position="1"/>
        <end position="128"/>
    </location>
</feature>
<evidence type="ECO:0000313" key="7">
    <source>
        <dbReference type="Proteomes" id="UP000236664"/>
    </source>
</evidence>
<dbReference type="GO" id="GO:0005524">
    <property type="term" value="F:ATP binding"/>
    <property type="evidence" value="ECO:0007669"/>
    <property type="project" value="UniProtKB-KW"/>
</dbReference>
<evidence type="ECO:0000256" key="4">
    <source>
        <dbReference type="ARBA" id="ARBA00022840"/>
    </source>
</evidence>
<proteinExistence type="predicted"/>
<dbReference type="InterPro" id="IPR050628">
    <property type="entry name" value="SNF2_RAD54_helicase_TF"/>
</dbReference>
<keyword evidence="2" id="KW-0378">Hydrolase</keyword>
<dbReference type="AlphaFoldDB" id="A0A2K0WG76"/>
<dbReference type="STRING" id="42673.A0A2K0WG76"/>
<dbReference type="InterPro" id="IPR049730">
    <property type="entry name" value="SNF2/RAD54-like_C"/>
</dbReference>
<dbReference type="EMBL" id="MTQA01000070">
    <property type="protein sequence ID" value="PNP81278.1"/>
    <property type="molecule type" value="Genomic_DNA"/>
</dbReference>
<dbReference type="Gene3D" id="3.40.50.300">
    <property type="entry name" value="P-loop containing nucleotide triphosphate hydrolases"/>
    <property type="match status" value="1"/>
</dbReference>
<dbReference type="Pfam" id="PF00271">
    <property type="entry name" value="Helicase_C"/>
    <property type="match status" value="1"/>
</dbReference>
<dbReference type="SMART" id="SM00490">
    <property type="entry name" value="HELICc"/>
    <property type="match status" value="1"/>
</dbReference>
<evidence type="ECO:0000259" key="5">
    <source>
        <dbReference type="PROSITE" id="PS51194"/>
    </source>
</evidence>
<dbReference type="InterPro" id="IPR027417">
    <property type="entry name" value="P-loop_NTPase"/>
</dbReference>
<dbReference type="GO" id="GO:0006281">
    <property type="term" value="P:DNA repair"/>
    <property type="evidence" value="ECO:0007669"/>
    <property type="project" value="TreeGrafter"/>
</dbReference>
<dbReference type="OrthoDB" id="448448at2759"/>
<dbReference type="SUPFAM" id="SSF52540">
    <property type="entry name" value="P-loop containing nucleoside triphosphate hydrolases"/>
    <property type="match status" value="1"/>
</dbReference>
<dbReference type="InterPro" id="IPR001650">
    <property type="entry name" value="Helicase_C-like"/>
</dbReference>
<dbReference type="PANTHER" id="PTHR45626:SF17">
    <property type="entry name" value="HELICASE-LIKE TRANSCRIPTION FACTOR"/>
    <property type="match status" value="1"/>
</dbReference>
<comment type="caution">
    <text evidence="6">The sequence shown here is derived from an EMBL/GenBank/DDBJ whole genome shotgun (WGS) entry which is preliminary data.</text>
</comment>
<keyword evidence="7" id="KW-1185">Reference proteome</keyword>
<gene>
    <name evidence="6" type="ORF">FNYG_05310</name>
</gene>
<keyword evidence="1" id="KW-0547">Nucleotide-binding</keyword>